<dbReference type="RefSeq" id="WP_055224723.1">
    <property type="nucleotide sequence ID" value="NZ_BLYL01000040.1"/>
</dbReference>
<protein>
    <submittedName>
        <fullName evidence="1">Uncharacterized protein</fullName>
    </submittedName>
</protein>
<sequence>MKFEKVFNNKKYIRKIEGMGEGLVLFEISVIDKRIGQNYHLFYEDKRKPPLDIAINPEDGMIEYVSYFVQDEIINNISDIPVIINEGMGISICNKDFNENNMNVTLDGKFKIWKSENAILILRDDIEECVLNAYRINDSNNLLFLDDYFVGIEFKNLNQEEMKEIKNSKCLL</sequence>
<dbReference type="Proteomes" id="UP000660047">
    <property type="component" value="Unassembled WGS sequence"/>
</dbReference>
<evidence type="ECO:0000313" key="2">
    <source>
        <dbReference type="Proteomes" id="UP000660047"/>
    </source>
</evidence>
<evidence type="ECO:0000313" key="1">
    <source>
        <dbReference type="EMBL" id="GFO95802.1"/>
    </source>
</evidence>
<organism evidence="1 2">
    <name type="scientific">Coprococcus eutactus</name>
    <dbReference type="NCBI Taxonomy" id="33043"/>
    <lineage>
        <taxon>Bacteria</taxon>
        <taxon>Bacillati</taxon>
        <taxon>Bacillota</taxon>
        <taxon>Clostridia</taxon>
        <taxon>Lachnospirales</taxon>
        <taxon>Lachnospiraceae</taxon>
        <taxon>Coprococcus</taxon>
    </lineage>
</organism>
<reference evidence="1" key="1">
    <citation type="submission" date="2020-06" db="EMBL/GenBank/DDBJ databases">
        <title>Characterization of fructooligosaccharide metabolism and fructooligosaccharide-degrading enzymes in human commensal butyrate producers.</title>
        <authorList>
            <person name="Tanno H."/>
            <person name="Fujii T."/>
            <person name="Hirano K."/>
            <person name="Maeno S."/>
            <person name="Tonozuka T."/>
            <person name="Sakamoto M."/>
            <person name="Ohkuma M."/>
            <person name="Tochio T."/>
            <person name="Endo A."/>
        </authorList>
    </citation>
    <scope>NUCLEOTIDE SEQUENCE</scope>
    <source>
        <strain evidence="1">JCM 31265</strain>
    </source>
</reference>
<gene>
    <name evidence="1" type="ORF">COEU31_28480</name>
</gene>
<accession>A0AAI9K6R1</accession>
<name>A0AAI9K6R1_9FIRM</name>
<dbReference type="AlphaFoldDB" id="A0AAI9K6R1"/>
<dbReference type="EMBL" id="BLYL01000040">
    <property type="protein sequence ID" value="GFO95802.1"/>
    <property type="molecule type" value="Genomic_DNA"/>
</dbReference>
<comment type="caution">
    <text evidence="1">The sequence shown here is derived from an EMBL/GenBank/DDBJ whole genome shotgun (WGS) entry which is preliminary data.</text>
</comment>
<proteinExistence type="predicted"/>